<accession>A0A519BHL8</accession>
<dbReference type="SUPFAM" id="SSF111337">
    <property type="entry name" value="QueA-like"/>
    <property type="match status" value="2"/>
</dbReference>
<comment type="pathway">
    <text evidence="5">tRNA modification; tRNA-queuosine biosynthesis.</text>
</comment>
<dbReference type="Gene3D" id="3.40.1780.10">
    <property type="entry name" value="QueA-like"/>
    <property type="match status" value="2"/>
</dbReference>
<protein>
    <recommendedName>
        <fullName evidence="5">S-adenosylmethionine:tRNA ribosyltransferase-isomerase</fullName>
        <ecNumber evidence="5">2.4.99.17</ecNumber>
    </recommendedName>
    <alternativeName>
        <fullName evidence="5">Queuosine biosynthesis protein QueA</fullName>
    </alternativeName>
</protein>
<sequence length="400" mass="46025">MKLEDFNYFFDEKLIAKYPLKNRDESKLLAVNVKKFTVEHKKFYDIIDYINPGDVITVNSSYVKKARIFGKRETGGKVEIFILDFPNKITFPLTLKCLLKTHKKIKKNERITVLSSNGEKNTACDNRHTSEYFDFKEDFKEDRNRKNEDSCCDNYNNYNNGNQNNNFFITASNYLGESTWEIIIQNENDYNFIFDNCAAVPLPPYIKRPTDKNDEIYYQTIYAKEASGFSVAAPTAGLHFTENLINKIKNKGGIFTDISLNIGLGTFAPVREKDIENHNMHEERYKISEKTANIINNALKNGNKLIATGTSSVRCLESSTGNDGTVRPESDAITSLYIYPGYKFKITKNLITNFHQPKSSLFIMLSALIGLDKMKILYEEAMNNDYKFFSYGDAMFLYNI</sequence>
<dbReference type="UniPathway" id="UPA00392"/>
<dbReference type="EC" id="2.4.99.17" evidence="5"/>
<organism evidence="6 7">
    <name type="scientific">Acididesulfobacter guangdongensis</name>
    <dbReference type="NCBI Taxonomy" id="2597225"/>
    <lineage>
        <taxon>Bacteria</taxon>
        <taxon>Deltaproteobacteria</taxon>
        <taxon>Candidatus Acidulodesulfobacterales</taxon>
        <taxon>Candidatus Acididesulfobacter</taxon>
    </lineage>
</organism>
<gene>
    <name evidence="5 6" type="primary">queA</name>
    <name evidence="6" type="ORF">EVJ46_00465</name>
</gene>
<evidence type="ECO:0000256" key="1">
    <source>
        <dbReference type="ARBA" id="ARBA00022490"/>
    </source>
</evidence>
<keyword evidence="2 5" id="KW-0808">Transferase</keyword>
<keyword evidence="4 5" id="KW-0671">Queuosine biosynthesis</keyword>
<dbReference type="PANTHER" id="PTHR30307">
    <property type="entry name" value="S-ADENOSYLMETHIONINE:TRNA RIBOSYLTRANSFERASE-ISOMERASE"/>
    <property type="match status" value="1"/>
</dbReference>
<dbReference type="EMBL" id="SGBC01000001">
    <property type="protein sequence ID" value="RZD16749.1"/>
    <property type="molecule type" value="Genomic_DNA"/>
</dbReference>
<keyword evidence="3 5" id="KW-0949">S-adenosyl-L-methionine</keyword>
<dbReference type="PANTHER" id="PTHR30307:SF0">
    <property type="entry name" value="S-ADENOSYLMETHIONINE:TRNA RIBOSYLTRANSFERASE-ISOMERASE"/>
    <property type="match status" value="1"/>
</dbReference>
<dbReference type="InterPro" id="IPR036100">
    <property type="entry name" value="QueA_sf"/>
</dbReference>
<keyword evidence="6" id="KW-0413">Isomerase</keyword>
<dbReference type="Pfam" id="PF02547">
    <property type="entry name" value="Queuosine_synth"/>
    <property type="match status" value="1"/>
</dbReference>
<evidence type="ECO:0000256" key="2">
    <source>
        <dbReference type="ARBA" id="ARBA00022679"/>
    </source>
</evidence>
<comment type="subunit">
    <text evidence="5">Monomer.</text>
</comment>
<dbReference type="InterPro" id="IPR042118">
    <property type="entry name" value="QueA_dom1"/>
</dbReference>
<comment type="similarity">
    <text evidence="5">Belongs to the QueA family.</text>
</comment>
<dbReference type="InterPro" id="IPR003699">
    <property type="entry name" value="QueA"/>
</dbReference>
<reference evidence="6 7" key="1">
    <citation type="journal article" date="2019" name="ISME J.">
        <title>Insights into ecological role of a new deltaproteobacterial order Candidatus Acidulodesulfobacterales by metagenomics and metatranscriptomics.</title>
        <authorList>
            <person name="Tan S."/>
            <person name="Liu J."/>
            <person name="Fang Y."/>
            <person name="Hedlund B.P."/>
            <person name="Lian Z.H."/>
            <person name="Huang L.Y."/>
            <person name="Li J.T."/>
            <person name="Huang L.N."/>
            <person name="Li W.J."/>
            <person name="Jiang H.C."/>
            <person name="Dong H.L."/>
            <person name="Shu W.S."/>
        </authorList>
    </citation>
    <scope>NUCLEOTIDE SEQUENCE [LARGE SCALE GENOMIC DNA]</scope>
    <source>
        <strain evidence="6">AP2</strain>
    </source>
</reference>
<evidence type="ECO:0000313" key="6">
    <source>
        <dbReference type="EMBL" id="RZD16749.1"/>
    </source>
</evidence>
<dbReference type="AlphaFoldDB" id="A0A519BHL8"/>
<comment type="subcellular location">
    <subcellularLocation>
        <location evidence="5">Cytoplasm</location>
    </subcellularLocation>
</comment>
<name>A0A519BHL8_ACIG2</name>
<dbReference type="GO" id="GO:0008616">
    <property type="term" value="P:tRNA queuosine(34) biosynthetic process"/>
    <property type="evidence" value="ECO:0007669"/>
    <property type="project" value="UniProtKB-UniRule"/>
</dbReference>
<comment type="catalytic activity">
    <reaction evidence="5">
        <text>7-aminomethyl-7-carbaguanosine(34) in tRNA + S-adenosyl-L-methionine = epoxyqueuosine(34) in tRNA + adenine + L-methionine + 2 H(+)</text>
        <dbReference type="Rhea" id="RHEA:32155"/>
        <dbReference type="Rhea" id="RHEA-COMP:10342"/>
        <dbReference type="Rhea" id="RHEA-COMP:18582"/>
        <dbReference type="ChEBI" id="CHEBI:15378"/>
        <dbReference type="ChEBI" id="CHEBI:16708"/>
        <dbReference type="ChEBI" id="CHEBI:57844"/>
        <dbReference type="ChEBI" id="CHEBI:59789"/>
        <dbReference type="ChEBI" id="CHEBI:82833"/>
        <dbReference type="ChEBI" id="CHEBI:194443"/>
        <dbReference type="EC" id="2.4.99.17"/>
    </reaction>
</comment>
<evidence type="ECO:0000256" key="3">
    <source>
        <dbReference type="ARBA" id="ARBA00022691"/>
    </source>
</evidence>
<proteinExistence type="inferred from homology"/>
<evidence type="ECO:0000313" key="7">
    <source>
        <dbReference type="Proteomes" id="UP000316562"/>
    </source>
</evidence>
<dbReference type="GO" id="GO:0005737">
    <property type="term" value="C:cytoplasm"/>
    <property type="evidence" value="ECO:0007669"/>
    <property type="project" value="UniProtKB-SubCell"/>
</dbReference>
<keyword evidence="1 5" id="KW-0963">Cytoplasm</keyword>
<dbReference type="NCBIfam" id="NF001140">
    <property type="entry name" value="PRK00147.1"/>
    <property type="match status" value="1"/>
</dbReference>
<dbReference type="GO" id="GO:0051075">
    <property type="term" value="F:S-adenosylmethionine:tRNA ribosyltransferase-isomerase activity"/>
    <property type="evidence" value="ECO:0007669"/>
    <property type="project" value="UniProtKB-EC"/>
</dbReference>
<dbReference type="Proteomes" id="UP000316562">
    <property type="component" value="Unassembled WGS sequence"/>
</dbReference>
<comment type="caution">
    <text evidence="6">The sequence shown here is derived from an EMBL/GenBank/DDBJ whole genome shotgun (WGS) entry which is preliminary data.</text>
</comment>
<comment type="function">
    <text evidence="5">Transfers and isomerizes the ribose moiety from AdoMet to the 7-aminomethyl group of 7-deazaguanine (preQ1-tRNA) to give epoxyqueuosine (oQ-tRNA).</text>
</comment>
<evidence type="ECO:0000256" key="4">
    <source>
        <dbReference type="ARBA" id="ARBA00022785"/>
    </source>
</evidence>
<keyword evidence="6" id="KW-0328">Glycosyltransferase</keyword>
<dbReference type="HAMAP" id="MF_00113">
    <property type="entry name" value="QueA"/>
    <property type="match status" value="1"/>
</dbReference>
<evidence type="ECO:0000256" key="5">
    <source>
        <dbReference type="HAMAP-Rule" id="MF_00113"/>
    </source>
</evidence>